<dbReference type="Proteomes" id="UP000305939">
    <property type="component" value="Unassembled WGS sequence"/>
</dbReference>
<evidence type="ECO:0000313" key="2">
    <source>
        <dbReference type="EMBL" id="THD66519.1"/>
    </source>
</evidence>
<evidence type="ECO:0000256" key="1">
    <source>
        <dbReference type="SAM" id="MobiDB-lite"/>
    </source>
</evidence>
<dbReference type="RefSeq" id="WP_136336591.1">
    <property type="nucleotide sequence ID" value="NZ_QXMP01000003.1"/>
</dbReference>
<name>A0A4S3LY64_9FLAO</name>
<accession>A0A4S3LY64</accession>
<feature type="compositionally biased region" description="Polar residues" evidence="1">
    <location>
        <begin position="33"/>
        <end position="51"/>
    </location>
</feature>
<reference evidence="2 3" key="1">
    <citation type="submission" date="2019-04" db="EMBL/GenBank/DDBJ databases">
        <title>Draft genome sequence of Robertkochia marina CC-AMO-30D.</title>
        <authorList>
            <person name="Hameed A."/>
            <person name="Lin S.-Y."/>
            <person name="Shahina M."/>
            <person name="Lai W.-A."/>
            <person name="Young C.-C."/>
        </authorList>
    </citation>
    <scope>NUCLEOTIDE SEQUENCE [LARGE SCALE GENOMIC DNA]</scope>
    <source>
        <strain evidence="2 3">CC-AMO-30D</strain>
    </source>
</reference>
<protein>
    <submittedName>
        <fullName evidence="2">Uncharacterized protein</fullName>
    </submittedName>
</protein>
<comment type="caution">
    <text evidence="2">The sequence shown here is derived from an EMBL/GenBank/DDBJ whole genome shotgun (WGS) entry which is preliminary data.</text>
</comment>
<feature type="region of interest" description="Disordered" evidence="1">
    <location>
        <begin position="19"/>
        <end position="51"/>
    </location>
</feature>
<dbReference type="OrthoDB" id="1491184at2"/>
<sequence length="376" mass="44492">MRLIISALTALCVLSCKTETQPNKPSDPDQMTGDLTENTLSEKSIPETSGSKESFDQLEYLIGLKNHVAKRYYPEFAEKQLFQPIAYYTRKGTYVINPNTHIRNNFDHSEAASFDGTEVIKLSEKFTDTVNFQFHVSYSDTDTTALYYMENVLFFQSFELTQKFIPDIKDLNDWSIMVIHELFHGYQREIPPFKEYYTNLEMPGGPDEFLAKYHQEVPWFKKSIYQENEILKSIWIDGVNPQEGLKVYDSLKTIRINRIAKEFDVSIREAEDYEILMEGHARYFESLCKRFLEKYPSDTSMLNDHNRDYFTDMFKNYEVTQDKGLYDLYNDRYYYQLGYNITMILEKHLPEYKKTLYTNHHNFNAYLNILSTKDSE</sequence>
<keyword evidence="3" id="KW-1185">Reference proteome</keyword>
<gene>
    <name evidence="2" type="ORF">E7Z59_12030</name>
</gene>
<dbReference type="EMBL" id="SSMC01000003">
    <property type="protein sequence ID" value="THD66519.1"/>
    <property type="molecule type" value="Genomic_DNA"/>
</dbReference>
<dbReference type="AlphaFoldDB" id="A0A4S3LY64"/>
<proteinExistence type="predicted"/>
<organism evidence="2 3">
    <name type="scientific">Robertkochia marina</name>
    <dbReference type="NCBI Taxonomy" id="1227945"/>
    <lineage>
        <taxon>Bacteria</taxon>
        <taxon>Pseudomonadati</taxon>
        <taxon>Bacteroidota</taxon>
        <taxon>Flavobacteriia</taxon>
        <taxon>Flavobacteriales</taxon>
        <taxon>Flavobacteriaceae</taxon>
        <taxon>Robertkochia</taxon>
    </lineage>
</organism>
<evidence type="ECO:0000313" key="3">
    <source>
        <dbReference type="Proteomes" id="UP000305939"/>
    </source>
</evidence>